<dbReference type="AlphaFoldDB" id="A0AAD7E654"/>
<proteinExistence type="predicted"/>
<name>A0AAD7E654_9AGAR</name>
<gene>
    <name evidence="1" type="ORF">DFH08DRAFT_828481</name>
</gene>
<dbReference type="Proteomes" id="UP001218218">
    <property type="component" value="Unassembled WGS sequence"/>
</dbReference>
<evidence type="ECO:0000313" key="2">
    <source>
        <dbReference type="Proteomes" id="UP001218218"/>
    </source>
</evidence>
<protein>
    <submittedName>
        <fullName evidence="1">Uncharacterized protein</fullName>
    </submittedName>
</protein>
<reference evidence="1" key="1">
    <citation type="submission" date="2023-03" db="EMBL/GenBank/DDBJ databases">
        <title>Massive genome expansion in bonnet fungi (Mycena s.s.) driven by repeated elements and novel gene families across ecological guilds.</title>
        <authorList>
            <consortium name="Lawrence Berkeley National Laboratory"/>
            <person name="Harder C.B."/>
            <person name="Miyauchi S."/>
            <person name="Viragh M."/>
            <person name="Kuo A."/>
            <person name="Thoen E."/>
            <person name="Andreopoulos B."/>
            <person name="Lu D."/>
            <person name="Skrede I."/>
            <person name="Drula E."/>
            <person name="Henrissat B."/>
            <person name="Morin E."/>
            <person name="Kohler A."/>
            <person name="Barry K."/>
            <person name="LaButti K."/>
            <person name="Morin E."/>
            <person name="Salamov A."/>
            <person name="Lipzen A."/>
            <person name="Mereny Z."/>
            <person name="Hegedus B."/>
            <person name="Baldrian P."/>
            <person name="Stursova M."/>
            <person name="Weitz H."/>
            <person name="Taylor A."/>
            <person name="Grigoriev I.V."/>
            <person name="Nagy L.G."/>
            <person name="Martin F."/>
            <person name="Kauserud H."/>
        </authorList>
    </citation>
    <scope>NUCLEOTIDE SEQUENCE</scope>
    <source>
        <strain evidence="1">CBHHK002</strain>
    </source>
</reference>
<sequence length="210" mass="23555">MVKAAAFRSADVGPHWVYNLGPNPTQPIYCRSCHFICNGANVCEYIDPELFAGCERYKPDMEAMQELWNHKLDANEKEAASVWGIISQFYGQIVRSKCKVECEGVVTLIPHSNVTLIRASANTTSLLGNVDAPSPLALPMQQRFFTSLQNDEELNELGVKQVWGLMVTTSDHYAHLCRLKNLIPLGLRDGGSLCDWRWSPQSHFISESHC</sequence>
<comment type="caution">
    <text evidence="1">The sequence shown here is derived from an EMBL/GenBank/DDBJ whole genome shotgun (WGS) entry which is preliminary data.</text>
</comment>
<dbReference type="EMBL" id="JARIHO010000170">
    <property type="protein sequence ID" value="KAJ7300412.1"/>
    <property type="molecule type" value="Genomic_DNA"/>
</dbReference>
<organism evidence="1 2">
    <name type="scientific">Mycena albidolilacea</name>
    <dbReference type="NCBI Taxonomy" id="1033008"/>
    <lineage>
        <taxon>Eukaryota</taxon>
        <taxon>Fungi</taxon>
        <taxon>Dikarya</taxon>
        <taxon>Basidiomycota</taxon>
        <taxon>Agaricomycotina</taxon>
        <taxon>Agaricomycetes</taxon>
        <taxon>Agaricomycetidae</taxon>
        <taxon>Agaricales</taxon>
        <taxon>Marasmiineae</taxon>
        <taxon>Mycenaceae</taxon>
        <taxon>Mycena</taxon>
    </lineage>
</organism>
<accession>A0AAD7E654</accession>
<keyword evidence="2" id="KW-1185">Reference proteome</keyword>
<evidence type="ECO:0000313" key="1">
    <source>
        <dbReference type="EMBL" id="KAJ7300412.1"/>
    </source>
</evidence>